<sequence length="406" mass="46966">MRGPITSDKEECLGNIKKLQVMSGNDMKMSQFESIYRTACRMWFLSLDKPLASQLFDPFQKKRDLAFEGWGKCFEVLQNYFQFFSHCCLWSNEEVHKMLVKMLQVFLLVPNGFQPEPLDPEKLSTTASQNTRKAAFPTTLRDAYEVNAQHLVGYLNTNDVNTIKIANDERFIRAQKAKNKNEAEKIKRLREQIAKAEALEAKKRKDDEEKERQRKIDEEAHALQALDEENRLRQESEAQREKKRKRDAILSKEARQELGDDQPRKFRRLRRARSKGKKRKSSKSKDDKIRIMECDCTGPPSEFLEKLQGSVIDLTGEDDVLQIEVSAATFQRFSTMNIPNVAVHGNVTLVCHKPNEFFEAFKSKAITISGSDKEPSEEEKEDFDQDNEDDSDDDDNDDEDDFSSIV</sequence>
<reference evidence="2" key="1">
    <citation type="submission" date="2013-12" db="EMBL/GenBank/DDBJ databases">
        <title>The Genome Sequence of Aphanomyces astaci APO3.</title>
        <authorList>
            <consortium name="The Broad Institute Genomics Platform"/>
            <person name="Russ C."/>
            <person name="Tyler B."/>
            <person name="van West P."/>
            <person name="Dieguez-Uribeondo J."/>
            <person name="Young S.K."/>
            <person name="Zeng Q."/>
            <person name="Gargeya S."/>
            <person name="Fitzgerald M."/>
            <person name="Abouelleil A."/>
            <person name="Alvarado L."/>
            <person name="Chapman S.B."/>
            <person name="Gainer-Dewar J."/>
            <person name="Goldberg J."/>
            <person name="Griggs A."/>
            <person name="Gujja S."/>
            <person name="Hansen M."/>
            <person name="Howarth C."/>
            <person name="Imamovic A."/>
            <person name="Ireland A."/>
            <person name="Larimer J."/>
            <person name="McCowan C."/>
            <person name="Murphy C."/>
            <person name="Pearson M."/>
            <person name="Poon T.W."/>
            <person name="Priest M."/>
            <person name="Roberts A."/>
            <person name="Saif S."/>
            <person name="Shea T."/>
            <person name="Sykes S."/>
            <person name="Wortman J."/>
            <person name="Nusbaum C."/>
            <person name="Birren B."/>
        </authorList>
    </citation>
    <scope>NUCLEOTIDE SEQUENCE [LARGE SCALE GENOMIC DNA]</scope>
    <source>
        <strain evidence="2">APO3</strain>
    </source>
</reference>
<feature type="region of interest" description="Disordered" evidence="1">
    <location>
        <begin position="368"/>
        <end position="406"/>
    </location>
</feature>
<accession>W4GT10</accession>
<dbReference type="VEuPathDB" id="FungiDB:H257_05554"/>
<feature type="compositionally biased region" description="Basic and acidic residues" evidence="1">
    <location>
        <begin position="247"/>
        <end position="264"/>
    </location>
</feature>
<feature type="region of interest" description="Disordered" evidence="1">
    <location>
        <begin position="219"/>
        <end position="293"/>
    </location>
</feature>
<gene>
    <name evidence="2" type="ORF">H257_05554</name>
</gene>
<evidence type="ECO:0000313" key="2">
    <source>
        <dbReference type="EMBL" id="ETV82028.1"/>
    </source>
</evidence>
<proteinExistence type="predicted"/>
<protein>
    <submittedName>
        <fullName evidence="2">Uncharacterized protein</fullName>
    </submittedName>
</protein>
<dbReference type="EMBL" id="KI913123">
    <property type="protein sequence ID" value="ETV82028.1"/>
    <property type="molecule type" value="Genomic_DNA"/>
</dbReference>
<organism evidence="2">
    <name type="scientific">Aphanomyces astaci</name>
    <name type="common">Crayfish plague agent</name>
    <dbReference type="NCBI Taxonomy" id="112090"/>
    <lineage>
        <taxon>Eukaryota</taxon>
        <taxon>Sar</taxon>
        <taxon>Stramenopiles</taxon>
        <taxon>Oomycota</taxon>
        <taxon>Saprolegniomycetes</taxon>
        <taxon>Saprolegniales</taxon>
        <taxon>Verrucalvaceae</taxon>
        <taxon>Aphanomyces</taxon>
    </lineage>
</organism>
<dbReference type="AlphaFoldDB" id="W4GT10"/>
<feature type="compositionally biased region" description="Basic and acidic residues" evidence="1">
    <location>
        <begin position="283"/>
        <end position="293"/>
    </location>
</feature>
<dbReference type="RefSeq" id="XP_009828765.1">
    <property type="nucleotide sequence ID" value="XM_009830463.1"/>
</dbReference>
<evidence type="ECO:0000256" key="1">
    <source>
        <dbReference type="SAM" id="MobiDB-lite"/>
    </source>
</evidence>
<dbReference type="GeneID" id="20807550"/>
<feature type="compositionally biased region" description="Acidic residues" evidence="1">
    <location>
        <begin position="375"/>
        <end position="406"/>
    </location>
</feature>
<feature type="compositionally biased region" description="Basic and acidic residues" evidence="1">
    <location>
        <begin position="228"/>
        <end position="240"/>
    </location>
</feature>
<name>W4GT10_APHAT</name>
<feature type="compositionally biased region" description="Basic residues" evidence="1">
    <location>
        <begin position="265"/>
        <end position="282"/>
    </location>
</feature>